<name>A0A918D937_9ACTN</name>
<evidence type="ECO:0000256" key="2">
    <source>
        <dbReference type="ARBA" id="ARBA00023125"/>
    </source>
</evidence>
<dbReference type="SUPFAM" id="SSF46785">
    <property type="entry name" value="Winged helix' DNA-binding domain"/>
    <property type="match status" value="1"/>
</dbReference>
<gene>
    <name evidence="5" type="ORF">GCM10011579_076030</name>
</gene>
<dbReference type="PROSITE" id="PS50987">
    <property type="entry name" value="HTH_ARSR_2"/>
    <property type="match status" value="1"/>
</dbReference>
<reference evidence="5 6" key="1">
    <citation type="journal article" date="2014" name="Int. J. Syst. Evol. Microbiol.">
        <title>Complete genome sequence of Corynebacterium casei LMG S-19264T (=DSM 44701T), isolated from a smear-ripened cheese.</title>
        <authorList>
            <consortium name="US DOE Joint Genome Institute (JGI-PGF)"/>
            <person name="Walter F."/>
            <person name="Albersmeier A."/>
            <person name="Kalinowski J."/>
            <person name="Ruckert C."/>
        </authorList>
    </citation>
    <scope>NUCLEOTIDE SEQUENCE [LARGE SCALE GENOMIC DNA]</scope>
    <source>
        <strain evidence="5 6">CGMCC 4.7111</strain>
    </source>
</reference>
<dbReference type="InterPro" id="IPR036388">
    <property type="entry name" value="WH-like_DNA-bd_sf"/>
</dbReference>
<keyword evidence="2" id="KW-0238">DNA-binding</keyword>
<dbReference type="GO" id="GO:0003700">
    <property type="term" value="F:DNA-binding transcription factor activity"/>
    <property type="evidence" value="ECO:0007669"/>
    <property type="project" value="InterPro"/>
</dbReference>
<dbReference type="Pfam" id="PF01022">
    <property type="entry name" value="HTH_5"/>
    <property type="match status" value="1"/>
</dbReference>
<dbReference type="PANTHER" id="PTHR43132">
    <property type="entry name" value="ARSENICAL RESISTANCE OPERON REPRESSOR ARSR-RELATED"/>
    <property type="match status" value="1"/>
</dbReference>
<keyword evidence="3" id="KW-0804">Transcription</keyword>
<dbReference type="InterPro" id="IPR011991">
    <property type="entry name" value="ArsR-like_HTH"/>
</dbReference>
<dbReference type="InterPro" id="IPR036390">
    <property type="entry name" value="WH_DNA-bd_sf"/>
</dbReference>
<keyword evidence="6" id="KW-1185">Reference proteome</keyword>
<dbReference type="CDD" id="cd00090">
    <property type="entry name" value="HTH_ARSR"/>
    <property type="match status" value="1"/>
</dbReference>
<dbReference type="Proteomes" id="UP000600365">
    <property type="component" value="Unassembled WGS sequence"/>
</dbReference>
<evidence type="ECO:0000259" key="4">
    <source>
        <dbReference type="PROSITE" id="PS50987"/>
    </source>
</evidence>
<protein>
    <submittedName>
        <fullName evidence="5">Regulatory protein</fullName>
    </submittedName>
</protein>
<dbReference type="Gene3D" id="1.10.10.10">
    <property type="entry name" value="Winged helix-like DNA-binding domain superfamily/Winged helix DNA-binding domain"/>
    <property type="match status" value="1"/>
</dbReference>
<evidence type="ECO:0000256" key="3">
    <source>
        <dbReference type="ARBA" id="ARBA00023163"/>
    </source>
</evidence>
<evidence type="ECO:0000313" key="6">
    <source>
        <dbReference type="Proteomes" id="UP000600365"/>
    </source>
</evidence>
<dbReference type="PANTHER" id="PTHR43132:SF8">
    <property type="entry name" value="HTH-TYPE TRANSCRIPTIONAL REGULATOR KMTR"/>
    <property type="match status" value="1"/>
</dbReference>
<dbReference type="GO" id="GO:0003677">
    <property type="term" value="F:DNA binding"/>
    <property type="evidence" value="ECO:0007669"/>
    <property type="project" value="UniProtKB-KW"/>
</dbReference>
<dbReference type="RefSeq" id="WP_189190658.1">
    <property type="nucleotide sequence ID" value="NZ_BMMM01000018.1"/>
</dbReference>
<organism evidence="5 6">
    <name type="scientific">Streptomyces albiflavescens</name>
    <dbReference type="NCBI Taxonomy" id="1623582"/>
    <lineage>
        <taxon>Bacteria</taxon>
        <taxon>Bacillati</taxon>
        <taxon>Actinomycetota</taxon>
        <taxon>Actinomycetes</taxon>
        <taxon>Kitasatosporales</taxon>
        <taxon>Streptomycetaceae</taxon>
        <taxon>Streptomyces</taxon>
    </lineage>
</organism>
<dbReference type="InterPro" id="IPR051011">
    <property type="entry name" value="Metal_resp_trans_reg"/>
</dbReference>
<dbReference type="SMART" id="SM00418">
    <property type="entry name" value="HTH_ARSR"/>
    <property type="match status" value="1"/>
</dbReference>
<dbReference type="EMBL" id="BMMM01000018">
    <property type="protein sequence ID" value="GGN85253.1"/>
    <property type="molecule type" value="Genomic_DNA"/>
</dbReference>
<evidence type="ECO:0000313" key="5">
    <source>
        <dbReference type="EMBL" id="GGN85253.1"/>
    </source>
</evidence>
<feature type="domain" description="HTH arsR-type" evidence="4">
    <location>
        <begin position="236"/>
        <end position="323"/>
    </location>
</feature>
<evidence type="ECO:0000256" key="1">
    <source>
        <dbReference type="ARBA" id="ARBA00023015"/>
    </source>
</evidence>
<dbReference type="AlphaFoldDB" id="A0A918D937"/>
<keyword evidence="1" id="KW-0805">Transcription regulation</keyword>
<sequence length="323" mass="35461">MLRLHFTAEDLLRVAFAPEPAPLMELGLAVAALRRRAPSPVLSRWQHRARQTFPADARPLLDLIPPTARGPMFLDPLSRGLEEGLDTVLSTPTERVRAELDGRVPEVLRPTPWIRRLADRDRESWEELERALRAAYDGLLADSWKHIQSAFDAERAWRTRLLAQHGIRIALAGLGPGGRWDGTTLVFDTPEDRHIALSGHGVTLLPSTVWTGHPLVAAYDDAPGILIYGAAAPLPLLAERAAHDSSPLDALLGRTRAAALELLTRQRTTSELARELDISKSSASEHTKALRDARLITTQRDGKAVRHACTPLGLDLLTTGVKG</sequence>
<comment type="caution">
    <text evidence="5">The sequence shown here is derived from an EMBL/GenBank/DDBJ whole genome shotgun (WGS) entry which is preliminary data.</text>
</comment>
<dbReference type="InterPro" id="IPR001845">
    <property type="entry name" value="HTH_ArsR_DNA-bd_dom"/>
</dbReference>
<accession>A0A918D937</accession>
<proteinExistence type="predicted"/>